<keyword evidence="3" id="KW-1185">Reference proteome</keyword>
<evidence type="ECO:0000313" key="3">
    <source>
        <dbReference type="Proteomes" id="UP000009183"/>
    </source>
</evidence>
<accession>F6H7B4</accession>
<dbReference type="InParanoid" id="F6H7B4"/>
<protein>
    <submittedName>
        <fullName evidence="2">Uncharacterized protein</fullName>
    </submittedName>
</protein>
<name>F6H7B4_VITVI</name>
<feature type="compositionally biased region" description="Polar residues" evidence="1">
    <location>
        <begin position="1"/>
        <end position="11"/>
    </location>
</feature>
<dbReference type="Proteomes" id="UP000009183">
    <property type="component" value="Chromosome 16"/>
</dbReference>
<feature type="compositionally biased region" description="Basic and acidic residues" evidence="1">
    <location>
        <begin position="71"/>
        <end position="84"/>
    </location>
</feature>
<reference evidence="3" key="1">
    <citation type="journal article" date="2007" name="Nature">
        <title>The grapevine genome sequence suggests ancestral hexaploidization in major angiosperm phyla.</title>
        <authorList>
            <consortium name="The French-Italian Public Consortium for Grapevine Genome Characterization."/>
            <person name="Jaillon O."/>
            <person name="Aury J.-M."/>
            <person name="Noel B."/>
            <person name="Policriti A."/>
            <person name="Clepet C."/>
            <person name="Casagrande A."/>
            <person name="Choisne N."/>
            <person name="Aubourg S."/>
            <person name="Vitulo N."/>
            <person name="Jubin C."/>
            <person name="Vezzi A."/>
            <person name="Legeai F."/>
            <person name="Hugueney P."/>
            <person name="Dasilva C."/>
            <person name="Horner D."/>
            <person name="Mica E."/>
            <person name="Jublot D."/>
            <person name="Poulain J."/>
            <person name="Bruyere C."/>
            <person name="Billault A."/>
            <person name="Segurens B."/>
            <person name="Gouyvenoux M."/>
            <person name="Ugarte E."/>
            <person name="Cattonaro F."/>
            <person name="Anthouard V."/>
            <person name="Vico V."/>
            <person name="Del Fabbro C."/>
            <person name="Alaux M."/>
            <person name="Di Gaspero G."/>
            <person name="Dumas V."/>
            <person name="Felice N."/>
            <person name="Paillard S."/>
            <person name="Juman I."/>
            <person name="Moroldo M."/>
            <person name="Scalabrin S."/>
            <person name="Canaguier A."/>
            <person name="Le Clainche I."/>
            <person name="Malacrida G."/>
            <person name="Durand E."/>
            <person name="Pesole G."/>
            <person name="Laucou V."/>
            <person name="Chatelet P."/>
            <person name="Merdinoglu D."/>
            <person name="Delledonne M."/>
            <person name="Pezzotti M."/>
            <person name="Lecharny A."/>
            <person name="Scarpelli C."/>
            <person name="Artiguenave F."/>
            <person name="Pe M.E."/>
            <person name="Valle G."/>
            <person name="Morgante M."/>
            <person name="Caboche M."/>
            <person name="Adam-Blondon A.-F."/>
            <person name="Weissenbach J."/>
            <person name="Quetier F."/>
            <person name="Wincker P."/>
        </authorList>
    </citation>
    <scope>NUCLEOTIDE SEQUENCE [LARGE SCALE GENOMIC DNA]</scope>
    <source>
        <strain evidence="3">cv. Pinot noir / PN40024</strain>
    </source>
</reference>
<dbReference type="AlphaFoldDB" id="F6H7B4"/>
<dbReference type="PaxDb" id="29760-VIT_16s0098g01530.t01"/>
<evidence type="ECO:0000256" key="1">
    <source>
        <dbReference type="SAM" id="MobiDB-lite"/>
    </source>
</evidence>
<dbReference type="EMBL" id="FN595247">
    <property type="protein sequence ID" value="CCB48059.1"/>
    <property type="molecule type" value="Genomic_DNA"/>
</dbReference>
<proteinExistence type="predicted"/>
<dbReference type="eggNOG" id="ENOG502SZ6U">
    <property type="taxonomic scope" value="Eukaryota"/>
</dbReference>
<gene>
    <name evidence="2" type="ordered locus">VIT_16s0098g01530</name>
</gene>
<feature type="region of interest" description="Disordered" evidence="1">
    <location>
        <begin position="54"/>
        <end position="86"/>
    </location>
</feature>
<organism evidence="2 3">
    <name type="scientific">Vitis vinifera</name>
    <name type="common">Grape</name>
    <dbReference type="NCBI Taxonomy" id="29760"/>
    <lineage>
        <taxon>Eukaryota</taxon>
        <taxon>Viridiplantae</taxon>
        <taxon>Streptophyta</taxon>
        <taxon>Embryophyta</taxon>
        <taxon>Tracheophyta</taxon>
        <taxon>Spermatophyta</taxon>
        <taxon>Magnoliopsida</taxon>
        <taxon>eudicotyledons</taxon>
        <taxon>Gunneridae</taxon>
        <taxon>Pentapetalae</taxon>
        <taxon>rosids</taxon>
        <taxon>Vitales</taxon>
        <taxon>Vitaceae</taxon>
        <taxon>Viteae</taxon>
        <taxon>Vitis</taxon>
    </lineage>
</organism>
<feature type="region of interest" description="Disordered" evidence="1">
    <location>
        <begin position="1"/>
        <end position="21"/>
    </location>
</feature>
<feature type="compositionally biased region" description="Low complexity" evidence="1">
    <location>
        <begin position="54"/>
        <end position="67"/>
    </location>
</feature>
<evidence type="ECO:0000313" key="2">
    <source>
        <dbReference type="EMBL" id="CCB48059.1"/>
    </source>
</evidence>
<sequence length="99" mass="10747">MCQIKPSSNSTHPHKTRSNPRFRVTIAADRDDQTGRLTTSLFGDSLVSIKGRSLASSPSSLSSSMSAVDRLMQEQRSRDAKKADATLVPTHVAMPLSFS</sequence>
<dbReference type="HOGENOM" id="CLU_2324959_0_0_1"/>